<dbReference type="GeneID" id="111291981"/>
<sequence>MEKKQEHVDKKADNKEDKKEGLEGLPVKDSPYLKYMDLEDYKRQRYGTEGHQQPKPGRGAASPTDAPTLSGANLSSERDFAATDTINRQGVP</sequence>
<feature type="compositionally biased region" description="Polar residues" evidence="1">
    <location>
        <begin position="65"/>
        <end position="75"/>
    </location>
</feature>
<evidence type="ECO:0000256" key="1">
    <source>
        <dbReference type="SAM" id="MobiDB-lite"/>
    </source>
</evidence>
<dbReference type="RefSeq" id="XP_022739876.1">
    <property type="nucleotide sequence ID" value="XM_022884141.1"/>
</dbReference>
<dbReference type="InterPro" id="IPR018930">
    <property type="entry name" value="LEA-18"/>
</dbReference>
<dbReference type="Pfam" id="PF10714">
    <property type="entry name" value="LEA_6"/>
    <property type="match status" value="1"/>
</dbReference>
<accession>A0A6P5YIF2</accession>
<dbReference type="KEGG" id="dzi:111291981"/>
<feature type="compositionally biased region" description="Basic and acidic residues" evidence="1">
    <location>
        <begin position="36"/>
        <end position="48"/>
    </location>
</feature>
<dbReference type="AlphaFoldDB" id="A0A6P5YIF2"/>
<gene>
    <name evidence="3" type="primary">LOC111291981</name>
</gene>
<protein>
    <submittedName>
        <fullName evidence="3">Uncharacterized protein LOC111291981</fullName>
    </submittedName>
</protein>
<reference evidence="3" key="1">
    <citation type="submission" date="2025-08" db="UniProtKB">
        <authorList>
            <consortium name="RefSeq"/>
        </authorList>
    </citation>
    <scope>IDENTIFICATION</scope>
    <source>
        <tissue evidence="3">Fruit stalk</tissue>
    </source>
</reference>
<feature type="compositionally biased region" description="Basic and acidic residues" evidence="1">
    <location>
        <begin position="1"/>
        <end position="22"/>
    </location>
</feature>
<dbReference type="Proteomes" id="UP000515121">
    <property type="component" value="Unplaced"/>
</dbReference>
<dbReference type="OrthoDB" id="1929004at2759"/>
<feature type="region of interest" description="Disordered" evidence="1">
    <location>
        <begin position="1"/>
        <end position="92"/>
    </location>
</feature>
<evidence type="ECO:0000313" key="3">
    <source>
        <dbReference type="RefSeq" id="XP_022739876.1"/>
    </source>
</evidence>
<organism evidence="2 3">
    <name type="scientific">Durio zibethinus</name>
    <name type="common">Durian</name>
    <dbReference type="NCBI Taxonomy" id="66656"/>
    <lineage>
        <taxon>Eukaryota</taxon>
        <taxon>Viridiplantae</taxon>
        <taxon>Streptophyta</taxon>
        <taxon>Embryophyta</taxon>
        <taxon>Tracheophyta</taxon>
        <taxon>Spermatophyta</taxon>
        <taxon>Magnoliopsida</taxon>
        <taxon>eudicotyledons</taxon>
        <taxon>Gunneridae</taxon>
        <taxon>Pentapetalae</taxon>
        <taxon>rosids</taxon>
        <taxon>malvids</taxon>
        <taxon>Malvales</taxon>
        <taxon>Malvaceae</taxon>
        <taxon>Helicteroideae</taxon>
        <taxon>Durio</taxon>
    </lineage>
</organism>
<evidence type="ECO:0000313" key="2">
    <source>
        <dbReference type="Proteomes" id="UP000515121"/>
    </source>
</evidence>
<name>A0A6P5YIF2_DURZI</name>
<proteinExistence type="predicted"/>
<keyword evidence="2" id="KW-1185">Reference proteome</keyword>